<protein>
    <recommendedName>
        <fullName evidence="4">Yeast cell wall synthesis Kre9/Knh1-like N-terminal domain-containing protein</fullName>
    </recommendedName>
</protein>
<dbReference type="PANTHER" id="PTHR40633:SF1">
    <property type="entry name" value="GPI ANCHORED SERINE-THREONINE RICH PROTEIN (AFU_ORTHOLOGUE AFUA_1G03630)"/>
    <property type="match status" value="1"/>
</dbReference>
<evidence type="ECO:0000259" key="4">
    <source>
        <dbReference type="Pfam" id="PF10342"/>
    </source>
</evidence>
<sequence>MKLTIASVLAFASSAFAALSINNPVAGTVWSSDGKPVTVSWISDDGSPLTGTVSVELMEGTDQNNLKSVVNIASNIDATVGDLTFTPPTDLTGSKYYAVRVTSSVDGMHYSHSFQAGDASITAAVSESDSAESNDSSGDEESDDSKTGKNTDDESSSGSTNDDSESEESTDGTDTDTDSKSEKDVESKTDSTDKESSKEETSSEDTEDTDSTESDSETEETEETESSSSEDEDTGGASRPAIAIGLLGLIAFVSMF</sequence>
<dbReference type="EMBL" id="KZ303517">
    <property type="protein sequence ID" value="PIA14471.1"/>
    <property type="molecule type" value="Genomic_DNA"/>
</dbReference>
<feature type="compositionally biased region" description="Acidic residues" evidence="2">
    <location>
        <begin position="162"/>
        <end position="176"/>
    </location>
</feature>
<dbReference type="STRING" id="763665.A0A2G5B645"/>
<feature type="compositionally biased region" description="Acidic residues" evidence="2">
    <location>
        <begin position="129"/>
        <end position="143"/>
    </location>
</feature>
<evidence type="ECO:0000256" key="1">
    <source>
        <dbReference type="ARBA" id="ARBA00022729"/>
    </source>
</evidence>
<proteinExistence type="predicted"/>
<accession>A0A2G5B645</accession>
<dbReference type="Pfam" id="PF10342">
    <property type="entry name" value="Kre9_KNH"/>
    <property type="match status" value="1"/>
</dbReference>
<feature type="signal peptide" evidence="3">
    <location>
        <begin position="1"/>
        <end position="17"/>
    </location>
</feature>
<dbReference type="OrthoDB" id="2260257at2759"/>
<dbReference type="Proteomes" id="UP000242474">
    <property type="component" value="Unassembled WGS sequence"/>
</dbReference>
<dbReference type="InterPro" id="IPR018466">
    <property type="entry name" value="Kre9/Knh1-like_N"/>
</dbReference>
<feature type="compositionally biased region" description="Basic and acidic residues" evidence="2">
    <location>
        <begin position="177"/>
        <end position="201"/>
    </location>
</feature>
<feature type="region of interest" description="Disordered" evidence="2">
    <location>
        <begin position="123"/>
        <end position="239"/>
    </location>
</feature>
<evidence type="ECO:0000256" key="2">
    <source>
        <dbReference type="SAM" id="MobiDB-lite"/>
    </source>
</evidence>
<feature type="domain" description="Yeast cell wall synthesis Kre9/Knh1-like N-terminal" evidence="4">
    <location>
        <begin position="24"/>
        <end position="115"/>
    </location>
</feature>
<keyword evidence="6" id="KW-1185">Reference proteome</keyword>
<reference evidence="5 6" key="1">
    <citation type="journal article" date="2015" name="Genome Biol. Evol.">
        <title>Phylogenomic analyses indicate that early fungi evolved digesting cell walls of algal ancestors of land plants.</title>
        <authorList>
            <person name="Chang Y."/>
            <person name="Wang S."/>
            <person name="Sekimoto S."/>
            <person name="Aerts A.L."/>
            <person name="Choi C."/>
            <person name="Clum A."/>
            <person name="LaButti K.M."/>
            <person name="Lindquist E.A."/>
            <person name="Yee Ngan C."/>
            <person name="Ohm R.A."/>
            <person name="Salamov A.A."/>
            <person name="Grigoriev I.V."/>
            <person name="Spatafora J.W."/>
            <person name="Berbee M.L."/>
        </authorList>
    </citation>
    <scope>NUCLEOTIDE SEQUENCE [LARGE SCALE GENOMIC DNA]</scope>
    <source>
        <strain evidence="5 6">NRRL 1564</strain>
    </source>
</reference>
<evidence type="ECO:0000313" key="6">
    <source>
        <dbReference type="Proteomes" id="UP000242474"/>
    </source>
</evidence>
<dbReference type="InterPro" id="IPR052982">
    <property type="entry name" value="SRP1/TIP1-like"/>
</dbReference>
<evidence type="ECO:0000313" key="5">
    <source>
        <dbReference type="EMBL" id="PIA14471.1"/>
    </source>
</evidence>
<evidence type="ECO:0000256" key="3">
    <source>
        <dbReference type="SAM" id="SignalP"/>
    </source>
</evidence>
<dbReference type="PANTHER" id="PTHR40633">
    <property type="entry name" value="MATRIX PROTEIN, PUTATIVE (AFU_ORTHOLOGUE AFUA_8G05410)-RELATED"/>
    <property type="match status" value="1"/>
</dbReference>
<keyword evidence="1 3" id="KW-0732">Signal</keyword>
<dbReference type="AlphaFoldDB" id="A0A2G5B645"/>
<organism evidence="5 6">
    <name type="scientific">Coemansia reversa (strain ATCC 12441 / NRRL 1564)</name>
    <dbReference type="NCBI Taxonomy" id="763665"/>
    <lineage>
        <taxon>Eukaryota</taxon>
        <taxon>Fungi</taxon>
        <taxon>Fungi incertae sedis</taxon>
        <taxon>Zoopagomycota</taxon>
        <taxon>Kickxellomycotina</taxon>
        <taxon>Kickxellomycetes</taxon>
        <taxon>Kickxellales</taxon>
        <taxon>Kickxellaceae</taxon>
        <taxon>Coemansia</taxon>
    </lineage>
</organism>
<feature type="compositionally biased region" description="Acidic residues" evidence="2">
    <location>
        <begin position="202"/>
        <end position="234"/>
    </location>
</feature>
<name>A0A2G5B645_COERN</name>
<gene>
    <name evidence="5" type="ORF">COEREDRAFT_82743</name>
</gene>
<feature type="chain" id="PRO_5013801221" description="Yeast cell wall synthesis Kre9/Knh1-like N-terminal domain-containing protein" evidence="3">
    <location>
        <begin position="18"/>
        <end position="256"/>
    </location>
</feature>